<feature type="region of interest" description="Disordered" evidence="1">
    <location>
        <begin position="1"/>
        <end position="134"/>
    </location>
</feature>
<keyword evidence="3" id="KW-1185">Reference proteome</keyword>
<evidence type="ECO:0000313" key="2">
    <source>
        <dbReference type="EMBL" id="GAA2908485.1"/>
    </source>
</evidence>
<gene>
    <name evidence="2" type="ORF">GCM10020221_00760</name>
</gene>
<name>A0ABN3WAL4_STRTU</name>
<feature type="region of interest" description="Disordered" evidence="1">
    <location>
        <begin position="211"/>
        <end position="234"/>
    </location>
</feature>
<feature type="compositionally biased region" description="Basic and acidic residues" evidence="1">
    <location>
        <begin position="86"/>
        <end position="103"/>
    </location>
</feature>
<dbReference type="EMBL" id="BAAAXZ010000002">
    <property type="protein sequence ID" value="GAA2908485.1"/>
    <property type="molecule type" value="Genomic_DNA"/>
</dbReference>
<reference evidence="2 3" key="1">
    <citation type="journal article" date="2019" name="Int. J. Syst. Evol. Microbiol.">
        <title>The Global Catalogue of Microorganisms (GCM) 10K type strain sequencing project: providing services to taxonomists for standard genome sequencing and annotation.</title>
        <authorList>
            <consortium name="The Broad Institute Genomics Platform"/>
            <consortium name="The Broad Institute Genome Sequencing Center for Infectious Disease"/>
            <person name="Wu L."/>
            <person name="Ma J."/>
        </authorList>
    </citation>
    <scope>NUCLEOTIDE SEQUENCE [LARGE SCALE GENOMIC DNA]</scope>
    <source>
        <strain evidence="2 3">JCM 4087</strain>
    </source>
</reference>
<feature type="compositionally biased region" description="Basic and acidic residues" evidence="1">
    <location>
        <begin position="48"/>
        <end position="60"/>
    </location>
</feature>
<organism evidence="2 3">
    <name type="scientific">Streptomyces thioluteus</name>
    <dbReference type="NCBI Taxonomy" id="66431"/>
    <lineage>
        <taxon>Bacteria</taxon>
        <taxon>Bacillati</taxon>
        <taxon>Actinomycetota</taxon>
        <taxon>Actinomycetes</taxon>
        <taxon>Kitasatosporales</taxon>
        <taxon>Streptomycetaceae</taxon>
        <taxon>Streptomyces</taxon>
    </lineage>
</organism>
<evidence type="ECO:0000313" key="3">
    <source>
        <dbReference type="Proteomes" id="UP001501102"/>
    </source>
</evidence>
<feature type="compositionally biased region" description="Basic and acidic residues" evidence="1">
    <location>
        <begin position="115"/>
        <end position="134"/>
    </location>
</feature>
<evidence type="ECO:0000256" key="1">
    <source>
        <dbReference type="SAM" id="MobiDB-lite"/>
    </source>
</evidence>
<protein>
    <submittedName>
        <fullName evidence="2">Uncharacterized protein</fullName>
    </submittedName>
</protein>
<comment type="caution">
    <text evidence="2">The sequence shown here is derived from an EMBL/GenBank/DDBJ whole genome shotgun (WGS) entry which is preliminary data.</text>
</comment>
<sequence length="234" mass="25576">MSRRNGEWPSTAAYSVTPSDHRSDAGPGGRPSAFPGQEFGRTHQLPGGRERGGSLDHGDAEVAEDDPPVVAEQNVGRFHIPVQHADGVRRPQRREHLGADPRGPRRRHRPLGVQDLRERQTGHQLHDDPRPSVRHDHVVHRDDVAVRDPGRRAPLALQPLVQPAHLVRREPGGRADLLDGHRAAQHLVAGPPHDAHPATPELVLQPVTARQHAPVGVPGVPGHRASLPRESNWG</sequence>
<proteinExistence type="predicted"/>
<accession>A0ABN3WAL4</accession>
<dbReference type="Proteomes" id="UP001501102">
    <property type="component" value="Unassembled WGS sequence"/>
</dbReference>